<dbReference type="PANTHER" id="PTHR11487:SF0">
    <property type="entry name" value="S-ACYL FATTY ACID SYNTHASE THIOESTERASE, MEDIUM CHAIN"/>
    <property type="match status" value="1"/>
</dbReference>
<dbReference type="Pfam" id="PF00975">
    <property type="entry name" value="Thioesterase"/>
    <property type="match status" value="1"/>
</dbReference>
<dbReference type="EMBL" id="JBHSKF010000016">
    <property type="protein sequence ID" value="MFC5290412.1"/>
    <property type="molecule type" value="Genomic_DNA"/>
</dbReference>
<dbReference type="InterPro" id="IPR001031">
    <property type="entry name" value="Thioesterase"/>
</dbReference>
<dbReference type="Proteomes" id="UP001596157">
    <property type="component" value="Unassembled WGS sequence"/>
</dbReference>
<accession>A0ABW0ESU8</accession>
<name>A0ABW0ESU8_9PSEU</name>
<dbReference type="Gene3D" id="3.40.50.1820">
    <property type="entry name" value="alpha/beta hydrolase"/>
    <property type="match status" value="1"/>
</dbReference>
<evidence type="ECO:0000259" key="3">
    <source>
        <dbReference type="SMART" id="SM00824"/>
    </source>
</evidence>
<dbReference type="SUPFAM" id="SSF53474">
    <property type="entry name" value="alpha/beta-Hydrolases"/>
    <property type="match status" value="1"/>
</dbReference>
<dbReference type="SMART" id="SM00824">
    <property type="entry name" value="PKS_TE"/>
    <property type="match status" value="1"/>
</dbReference>
<reference evidence="5" key="1">
    <citation type="journal article" date="2019" name="Int. J. Syst. Evol. Microbiol.">
        <title>The Global Catalogue of Microorganisms (GCM) 10K type strain sequencing project: providing services to taxonomists for standard genome sequencing and annotation.</title>
        <authorList>
            <consortium name="The Broad Institute Genomics Platform"/>
            <consortium name="The Broad Institute Genome Sequencing Center for Infectious Disease"/>
            <person name="Wu L."/>
            <person name="Ma J."/>
        </authorList>
    </citation>
    <scope>NUCLEOTIDE SEQUENCE [LARGE SCALE GENOMIC DNA]</scope>
    <source>
        <strain evidence="5">CCUG 59778</strain>
    </source>
</reference>
<organism evidence="4 5">
    <name type="scientific">Actinokineospora guangxiensis</name>
    <dbReference type="NCBI Taxonomy" id="1490288"/>
    <lineage>
        <taxon>Bacteria</taxon>
        <taxon>Bacillati</taxon>
        <taxon>Actinomycetota</taxon>
        <taxon>Actinomycetes</taxon>
        <taxon>Pseudonocardiales</taxon>
        <taxon>Pseudonocardiaceae</taxon>
        <taxon>Actinokineospora</taxon>
    </lineage>
</organism>
<comment type="caution">
    <text evidence="4">The sequence shown here is derived from an EMBL/GenBank/DDBJ whole genome shotgun (WGS) entry which is preliminary data.</text>
</comment>
<dbReference type="InterPro" id="IPR029058">
    <property type="entry name" value="AB_hydrolase_fold"/>
</dbReference>
<evidence type="ECO:0000313" key="4">
    <source>
        <dbReference type="EMBL" id="MFC5290412.1"/>
    </source>
</evidence>
<dbReference type="RefSeq" id="WP_378250303.1">
    <property type="nucleotide sequence ID" value="NZ_JBHSKF010000016.1"/>
</dbReference>
<keyword evidence="2" id="KW-0378">Hydrolase</keyword>
<gene>
    <name evidence="4" type="ORF">ACFPM7_25455</name>
</gene>
<evidence type="ECO:0000256" key="2">
    <source>
        <dbReference type="ARBA" id="ARBA00022801"/>
    </source>
</evidence>
<dbReference type="PANTHER" id="PTHR11487">
    <property type="entry name" value="THIOESTERASE"/>
    <property type="match status" value="1"/>
</dbReference>
<keyword evidence="5" id="KW-1185">Reference proteome</keyword>
<evidence type="ECO:0000256" key="1">
    <source>
        <dbReference type="ARBA" id="ARBA00007169"/>
    </source>
</evidence>
<sequence length="252" mass="27313">MSATTSVASASTAWLRRYHPGPERPVRLVCFPHAGGSASFFHPASARFADTAEVLAVQYPGRQDRRREPCIDDIAVLADRLAAVLRPLPSKPTVYFGHSMGAVLAFETAWRLGDVGHLIASGRRAPSTVRSESVHRLDDDGVIAELKLLNGTSTAVLSDDEILRMALPAIRGDYRAIETYTCPPERAVSCPITVLTGDSDPKTTEEEARAWSRHTDSTCTVRVFPGGHFFLTEHLPEVNTEIAAALRALGAP</sequence>
<evidence type="ECO:0000313" key="5">
    <source>
        <dbReference type="Proteomes" id="UP001596157"/>
    </source>
</evidence>
<protein>
    <submittedName>
        <fullName evidence="4">Thioesterase II family protein</fullName>
    </submittedName>
</protein>
<feature type="domain" description="Thioesterase TesA-like" evidence="3">
    <location>
        <begin position="29"/>
        <end position="246"/>
    </location>
</feature>
<comment type="similarity">
    <text evidence="1">Belongs to the thioesterase family.</text>
</comment>
<proteinExistence type="inferred from homology"/>
<dbReference type="InterPro" id="IPR012223">
    <property type="entry name" value="TEII"/>
</dbReference>
<dbReference type="InterPro" id="IPR020802">
    <property type="entry name" value="TesA-like"/>
</dbReference>